<comment type="similarity">
    <text evidence="2">Belongs to the protein kinase superfamily. CMGC Ser/Thr protein kinase family. CDC2/CDKX subfamily.</text>
</comment>
<feature type="compositionally biased region" description="Basic residues" evidence="17">
    <location>
        <begin position="58"/>
        <end position="71"/>
    </location>
</feature>
<evidence type="ECO:0000256" key="10">
    <source>
        <dbReference type="ARBA" id="ARBA00023242"/>
    </source>
</evidence>
<keyword evidence="5" id="KW-0723">Serine/threonine-protein kinase</keyword>
<keyword evidence="10" id="KW-0539">Nucleus</keyword>
<comment type="catalytic activity">
    <reaction evidence="14">
        <text>L-seryl-[protein] + ATP = O-phospho-L-seryl-[protein] + ADP + H(+)</text>
        <dbReference type="Rhea" id="RHEA:17989"/>
        <dbReference type="Rhea" id="RHEA-COMP:9863"/>
        <dbReference type="Rhea" id="RHEA-COMP:11604"/>
        <dbReference type="ChEBI" id="CHEBI:15378"/>
        <dbReference type="ChEBI" id="CHEBI:29999"/>
        <dbReference type="ChEBI" id="CHEBI:30616"/>
        <dbReference type="ChEBI" id="CHEBI:83421"/>
        <dbReference type="ChEBI" id="CHEBI:456216"/>
        <dbReference type="EC" id="2.7.11.22"/>
    </reaction>
</comment>
<evidence type="ECO:0000256" key="14">
    <source>
        <dbReference type="ARBA" id="ARBA00048367"/>
    </source>
</evidence>
<sequence>MKYLSKYKGDMPSGHVNKNGKVIRNRESEDRYCNVTYISGSDHDENNRLSGDSNSYRKGNRIIPPRRKTRHSKDNVIAGGGKPLVEYSDVSSETLSSGPELGEITEDEHINLSDGEVSRSDLYRMSQGKDILHRTHHKIKHHKSRHHEGSPLVLTRSPSLLPIHKHKKKHREETPSRDYRSRSSSGADISRTPPLLDRSQGPVSNVWNSPCEKNTSPVSPSTPSKLEKSPPAAYKRISVSPVHSDRVLERYDSPKRSLLTEVRRLSPILQGSPHTPIIPAKAYEPLRDRLGGPGSPGSAGISPGDEGQRLVLLIFTFFFFSLSISPHGSPIKSSYQGSLILPFVPSSLNLSPKTNDYGRYWSVVENKNLEKKSQENFKIKKIMKLSDNFKEGGFTQKKLFKSHENHINHKEVVKTIYSKQENLCLSYKTENRKKDQVLNYCEKKLEKKNCKRKSQCSNLVEAGKNIIVSPEIIDSGKKIQVETYKKPSLLNPKDNLNSANQCLKSSEEFVSRNTVDSNNIKSHKNNTKVSFSQKKKEIYKNIETVKKKAFLGKRFCQSHFKFEGDFKRNLDYNWSKKESVALRKNIKKQWSVEKRDCFWKKKNECGIREKMIKNRTTVLGSSDEHLTPYYNFPSSDYENSENSYFHNGLYNRSDSSPCDTMDKRHSSPRRSLSPPRKRRKTLDRERGRSKERRRDKSRDRLREKERPRSRDLERMRDREERRYKRSKERRTHKVGKRRSRSRSWRRSPPQSPRDKYGRQSPFSVRDKYRRMSPLASPSPRDKYGRGKLSKRLRSKTRSPPMRVVGSRSPLGLKTSKAKRSRSPVSRELASFTKMSETSLFAELVKDRNRKEVEAKLAAAAKEPKNTVTSDIPMPMSKESESAPLSSVDAVDTVSGSLPVVNEGSTFPKLESPKFFGDVQKEIDECAKSNLSISERKSIEMDIEETYGGNIQIESGEEKLENTNSNTDTETAKINYSSTKSEASDGKNEVIKKGSFSTFDSFRKGSLGESLKKTVELSKNLKTSDKNLKKECIKSKHGSLINKLPLPPGMKSTDLESIDSPPSRSPSPLPVEKKKKSLRSIKDLPLPPESAKSSCLPTSRQVPRPKLKRPKILNKRRSSRNSHLPMSASAGKDWGERCVDVFEVIAQIGEGTYGQVYKARDVRSNELVALKKVRLENEKEGFPITAVREIKILRQLNHKNIVNLREIVTDKQDALDFRNDRGSFYLVFEYMDHDLMGLLESGMVEFNDVHNASIMKQLLDGLNYCHGKNFLHRDIKCSNILMNNRGEVKLADFGLARLYSAEDRDRPYTNKVITLWYRPPELLLGEERYGPAIDVWSCGCILGELFAKKPLFQANVELIQLDIISRLCGSPTPAVWPSVIKLPLWHTIKPKKIYRRRLREEFFFMPSTALDLLDKMLELDPEKRITAEEALRSPWLKNVQPENNMSTLLPTWQDCHELWLKKRRRQMKEQEASQNLPPGKPPVNKEKEYVEGGPSKGIKLETGSRSNHTNDNSENSKSPLPETSIQKQLQTIAHAIINKNPVRVEQLTSLTITKEIDSFAYQLIETLKSELTNASKGKILDPKAHVLNPQGRHAMQETVFDAQAVYAGDNAVSNIKKHSGSVLATDSLRAGLAALLRKNGFSAAASLIYQLGNTGIEEISNPYLPGPEEGEGPNPEKSFPGSYEYPQVLQVSHDNNLENLYNSSFIKRTVPQHEPDNLKLVNAIITPDIKTNSIEKCFDIKRDTKIIPEMREDFLRTQNKNSIFHSEILFETSKMNKAIKNYDSKGFPSSKENESLTNSSLKFQEYKNKNGDNYSTEEICSEFLKTMENKGKEKDILKTSEEWWSSENKITNEKKFIKDDERNYEVCNNHDDGVIFPKDESNNKTKFIKFQEMDKLSESDSVENENCEKTKIVDNDGKNLLEKKINDDLKNEFKMPDKSIIIKSKDEGSKLMIQKYVRNNLSCKELKKITENEREKKKKICDDKILSEVKYNNISPKTNFFPYEISSSVDMTKEISKNETEEFYSIQNNFILEKNENSYHREETYDDDDDDDDTSIQENIIKKTFTFPTKRELLMLKKFHLPCNWKTKLPKYLNPEVLADKLYTIPGCFRYSPGLINLVLQKTAKHKEKYLRKLKRKNEIKKCFPIVKDNTINDLEPSLKIIDNKITDSNLCLIHDNKTINNSDIEEEHKKKVSSISENFESASKRFFSLQKDDFEKRFLIKKTPE</sequence>
<dbReference type="InterPro" id="IPR008271">
    <property type="entry name" value="Ser/Thr_kinase_AS"/>
</dbReference>
<dbReference type="OrthoDB" id="28397at2759"/>
<dbReference type="Pfam" id="PF00069">
    <property type="entry name" value="Pkinase"/>
    <property type="match status" value="1"/>
</dbReference>
<feature type="compositionally biased region" description="Polar residues" evidence="17">
    <location>
        <begin position="1502"/>
        <end position="1522"/>
    </location>
</feature>
<name>E0VVR3_PEDHC</name>
<evidence type="ECO:0000256" key="15">
    <source>
        <dbReference type="ARBA" id="ARBA00049280"/>
    </source>
</evidence>
<evidence type="ECO:0000256" key="11">
    <source>
        <dbReference type="ARBA" id="ARBA00040213"/>
    </source>
</evidence>
<keyword evidence="7 16" id="KW-0547">Nucleotide-binding</keyword>
<feature type="region of interest" description="Disordered" evidence="17">
    <location>
        <begin position="648"/>
        <end position="829"/>
    </location>
</feature>
<dbReference type="EC" id="2.7.11.22" evidence="4"/>
<dbReference type="CTD" id="8238707"/>
<dbReference type="EMBL" id="AAZO01005676">
    <property type="status" value="NOT_ANNOTATED_CDS"/>
    <property type="molecule type" value="Genomic_DNA"/>
</dbReference>
<feature type="binding site" evidence="16">
    <location>
        <position position="1170"/>
    </location>
    <ligand>
        <name>ATP</name>
        <dbReference type="ChEBI" id="CHEBI:30616"/>
    </ligand>
</feature>
<reference evidence="19" key="1">
    <citation type="submission" date="2007-04" db="EMBL/GenBank/DDBJ databases">
        <title>Annotation of Pediculus humanus corporis strain USDA.</title>
        <authorList>
            <person name="Kirkness E."/>
            <person name="Hannick L."/>
            <person name="Hass B."/>
            <person name="Bruggner R."/>
            <person name="Lawson D."/>
            <person name="Bidwell S."/>
            <person name="Joardar V."/>
            <person name="Caler E."/>
            <person name="Walenz B."/>
            <person name="Inman J."/>
            <person name="Schobel S."/>
            <person name="Galinsky K."/>
            <person name="Amedeo P."/>
            <person name="Strausberg R."/>
        </authorList>
    </citation>
    <scope>NUCLEOTIDE SEQUENCE</scope>
    <source>
        <strain evidence="19">USDA</strain>
    </source>
</reference>
<feature type="region of interest" description="Disordered" evidence="17">
    <location>
        <begin position="136"/>
        <end position="232"/>
    </location>
</feature>
<dbReference type="SUPFAM" id="SSF56112">
    <property type="entry name" value="Protein kinase-like (PK-like)"/>
    <property type="match status" value="1"/>
</dbReference>
<feature type="compositionally biased region" description="Basic and acidic residues" evidence="17">
    <location>
        <begin position="682"/>
        <end position="722"/>
    </location>
</feature>
<dbReference type="GO" id="GO:0004693">
    <property type="term" value="F:cyclin-dependent protein serine/threonine kinase activity"/>
    <property type="evidence" value="ECO:0007669"/>
    <property type="project" value="UniProtKB-EC"/>
</dbReference>
<feature type="compositionally biased region" description="Polar residues" evidence="17">
    <location>
        <begin position="1090"/>
        <end position="1100"/>
    </location>
</feature>
<feature type="compositionally biased region" description="Basic and acidic residues" evidence="17">
    <location>
        <begin position="171"/>
        <end position="181"/>
    </location>
</feature>
<feature type="compositionally biased region" description="Polar residues" evidence="17">
    <location>
        <begin position="961"/>
        <end position="980"/>
    </location>
</feature>
<evidence type="ECO:0000256" key="5">
    <source>
        <dbReference type="ARBA" id="ARBA00022527"/>
    </source>
</evidence>
<feature type="compositionally biased region" description="Basic residues" evidence="17">
    <location>
        <begin position="136"/>
        <end position="146"/>
    </location>
</feature>
<comment type="subcellular location">
    <subcellularLocation>
        <location evidence="1">Nucleus</location>
    </subcellularLocation>
</comment>
<dbReference type="InterPro" id="IPR050108">
    <property type="entry name" value="CDK"/>
</dbReference>
<dbReference type="Gene3D" id="3.30.200.20">
    <property type="entry name" value="Phosphorylase Kinase, domain 1"/>
    <property type="match status" value="1"/>
</dbReference>
<reference evidence="20" key="3">
    <citation type="submission" date="2021-02" db="UniProtKB">
        <authorList>
            <consortium name="EnsemblMetazoa"/>
        </authorList>
    </citation>
    <scope>IDENTIFICATION</scope>
    <source>
        <strain evidence="20">USDA</strain>
    </source>
</reference>
<keyword evidence="21" id="KW-1185">Reference proteome</keyword>
<dbReference type="EMBL" id="DS235813">
    <property type="protein sequence ID" value="EEB17469.1"/>
    <property type="molecule type" value="Genomic_DNA"/>
</dbReference>
<dbReference type="HOGENOM" id="CLU_230953_0_0_1"/>
<comment type="catalytic activity">
    <reaction evidence="13">
        <text>L-threonyl-[protein] + ATP = O-phospho-L-threonyl-[protein] + ADP + H(+)</text>
        <dbReference type="Rhea" id="RHEA:46608"/>
        <dbReference type="Rhea" id="RHEA-COMP:11060"/>
        <dbReference type="Rhea" id="RHEA-COMP:11605"/>
        <dbReference type="ChEBI" id="CHEBI:15378"/>
        <dbReference type="ChEBI" id="CHEBI:30013"/>
        <dbReference type="ChEBI" id="CHEBI:30616"/>
        <dbReference type="ChEBI" id="CHEBI:61977"/>
        <dbReference type="ChEBI" id="CHEBI:456216"/>
        <dbReference type="EC" id="2.7.11.22"/>
    </reaction>
</comment>
<dbReference type="VEuPathDB" id="VectorBase:PHUM467150"/>
<feature type="region of interest" description="Disordered" evidence="17">
    <location>
        <begin position="857"/>
        <end position="889"/>
    </location>
</feature>
<dbReference type="PROSITE" id="PS00108">
    <property type="entry name" value="PROTEIN_KINASE_ST"/>
    <property type="match status" value="1"/>
</dbReference>
<keyword evidence="6 19" id="KW-0808">Transferase</keyword>
<dbReference type="FunFam" id="3.30.200.20:FF:000074">
    <property type="entry name" value="cyclin-dependent kinase 12 isoform X2"/>
    <property type="match status" value="1"/>
</dbReference>
<dbReference type="InParanoid" id="E0VVR3"/>
<feature type="region of interest" description="Disordered" evidence="17">
    <location>
        <begin position="39"/>
        <end position="83"/>
    </location>
</feature>
<evidence type="ECO:0000313" key="21">
    <source>
        <dbReference type="Proteomes" id="UP000009046"/>
    </source>
</evidence>
<dbReference type="SMART" id="SM00220">
    <property type="entry name" value="S_TKc"/>
    <property type="match status" value="1"/>
</dbReference>
<feature type="compositionally biased region" description="Polar residues" evidence="17">
    <location>
        <begin position="648"/>
        <end position="658"/>
    </location>
</feature>
<feature type="region of interest" description="Disordered" evidence="17">
    <location>
        <begin position="1659"/>
        <end position="1681"/>
    </location>
</feature>
<feature type="compositionally biased region" description="Polar residues" evidence="17">
    <location>
        <begin position="48"/>
        <end position="57"/>
    </location>
</feature>
<evidence type="ECO:0000256" key="4">
    <source>
        <dbReference type="ARBA" id="ARBA00012425"/>
    </source>
</evidence>
<feature type="region of interest" description="Disordered" evidence="17">
    <location>
        <begin position="1038"/>
        <end position="1128"/>
    </location>
</feature>
<evidence type="ECO:0000256" key="13">
    <source>
        <dbReference type="ARBA" id="ARBA00047811"/>
    </source>
</evidence>
<feature type="region of interest" description="Disordered" evidence="17">
    <location>
        <begin position="953"/>
        <end position="987"/>
    </location>
</feature>
<organism>
    <name type="scientific">Pediculus humanus subsp. corporis</name>
    <name type="common">Body louse</name>
    <dbReference type="NCBI Taxonomy" id="121224"/>
    <lineage>
        <taxon>Eukaryota</taxon>
        <taxon>Metazoa</taxon>
        <taxon>Ecdysozoa</taxon>
        <taxon>Arthropoda</taxon>
        <taxon>Hexapoda</taxon>
        <taxon>Insecta</taxon>
        <taxon>Pterygota</taxon>
        <taxon>Neoptera</taxon>
        <taxon>Paraneoptera</taxon>
        <taxon>Psocodea</taxon>
        <taxon>Troctomorpha</taxon>
        <taxon>Phthiraptera</taxon>
        <taxon>Anoplura</taxon>
        <taxon>Pediculidae</taxon>
        <taxon>Pediculus</taxon>
    </lineage>
</organism>
<dbReference type="FunFam" id="1.10.510.10:FF:000102">
    <property type="entry name" value="cyclin-dependent kinase 12 isoform X1"/>
    <property type="match status" value="1"/>
</dbReference>
<dbReference type="GO" id="GO:0008024">
    <property type="term" value="C:cyclin/CDK positive transcription elongation factor complex"/>
    <property type="evidence" value="ECO:0007669"/>
    <property type="project" value="TreeGrafter"/>
</dbReference>
<dbReference type="GO" id="GO:0030332">
    <property type="term" value="F:cyclin binding"/>
    <property type="evidence" value="ECO:0007669"/>
    <property type="project" value="TreeGrafter"/>
</dbReference>
<dbReference type="GO" id="GO:0005524">
    <property type="term" value="F:ATP binding"/>
    <property type="evidence" value="ECO:0007669"/>
    <property type="project" value="UniProtKB-UniRule"/>
</dbReference>
<dbReference type="PANTHER" id="PTHR24056">
    <property type="entry name" value="CELL DIVISION PROTEIN KINASE"/>
    <property type="match status" value="1"/>
</dbReference>
<feature type="compositionally biased region" description="Basic residues" evidence="17">
    <location>
        <begin position="723"/>
        <end position="745"/>
    </location>
</feature>
<evidence type="ECO:0000256" key="9">
    <source>
        <dbReference type="ARBA" id="ARBA00022840"/>
    </source>
</evidence>
<evidence type="ECO:0000256" key="3">
    <source>
        <dbReference type="ARBA" id="ARBA00012409"/>
    </source>
</evidence>
<evidence type="ECO:0000256" key="1">
    <source>
        <dbReference type="ARBA" id="ARBA00004123"/>
    </source>
</evidence>
<evidence type="ECO:0000256" key="2">
    <source>
        <dbReference type="ARBA" id="ARBA00006485"/>
    </source>
</evidence>
<dbReference type="GeneID" id="8238707"/>
<dbReference type="STRING" id="121224.E0VVR3"/>
<protein>
    <recommendedName>
        <fullName evidence="11">Cyclin-dependent kinase 12</fullName>
        <ecNumber evidence="4">2.7.11.22</ecNumber>
        <ecNumber evidence="3">2.7.11.23</ecNumber>
    </recommendedName>
    <alternativeName>
        <fullName evidence="12">Cell division protein kinase 12</fullName>
    </alternativeName>
</protein>
<evidence type="ECO:0000256" key="8">
    <source>
        <dbReference type="ARBA" id="ARBA00022777"/>
    </source>
</evidence>
<evidence type="ECO:0000256" key="16">
    <source>
        <dbReference type="PROSITE-ProRule" id="PRU10141"/>
    </source>
</evidence>
<dbReference type="GO" id="GO:0032968">
    <property type="term" value="P:positive regulation of transcription elongation by RNA polymerase II"/>
    <property type="evidence" value="ECO:0007669"/>
    <property type="project" value="TreeGrafter"/>
</dbReference>
<reference evidence="19" key="2">
    <citation type="submission" date="2007-04" db="EMBL/GenBank/DDBJ databases">
        <title>The genome of the human body louse.</title>
        <authorList>
            <consortium name="The Human Body Louse Genome Consortium"/>
            <person name="Kirkness E."/>
            <person name="Walenz B."/>
            <person name="Hass B."/>
            <person name="Bruggner R."/>
            <person name="Strausberg R."/>
        </authorList>
    </citation>
    <scope>NUCLEOTIDE SEQUENCE</scope>
    <source>
        <strain evidence="19">USDA</strain>
    </source>
</reference>
<feature type="compositionally biased region" description="Polar residues" evidence="17">
    <location>
        <begin position="201"/>
        <end position="224"/>
    </location>
</feature>
<accession>E0VVR3</accession>
<evidence type="ECO:0000256" key="12">
    <source>
        <dbReference type="ARBA" id="ARBA00041920"/>
    </source>
</evidence>
<dbReference type="KEGG" id="phu:Phum_PHUM467150"/>
<evidence type="ECO:0000256" key="6">
    <source>
        <dbReference type="ARBA" id="ARBA00022679"/>
    </source>
</evidence>
<feature type="compositionally biased region" description="Basic residues" evidence="17">
    <location>
        <begin position="1102"/>
        <end position="1119"/>
    </location>
</feature>
<dbReference type="Proteomes" id="UP000009046">
    <property type="component" value="Unassembled WGS sequence"/>
</dbReference>
<evidence type="ECO:0000256" key="17">
    <source>
        <dbReference type="SAM" id="MobiDB-lite"/>
    </source>
</evidence>
<dbReference type="eggNOG" id="KOG0600">
    <property type="taxonomic scope" value="Eukaryota"/>
</dbReference>
<gene>
    <name evidence="20" type="primary">8238707</name>
    <name evidence="19" type="ORF">Phum_PHUM467150</name>
</gene>
<evidence type="ECO:0000256" key="7">
    <source>
        <dbReference type="ARBA" id="ARBA00022741"/>
    </source>
</evidence>
<evidence type="ECO:0000259" key="18">
    <source>
        <dbReference type="PROSITE" id="PS50011"/>
    </source>
</evidence>
<feature type="region of interest" description="Disordered" evidence="17">
    <location>
        <begin position="1463"/>
        <end position="1522"/>
    </location>
</feature>
<dbReference type="GO" id="GO:0008353">
    <property type="term" value="F:RNA polymerase II CTD heptapeptide repeat kinase activity"/>
    <property type="evidence" value="ECO:0007669"/>
    <property type="project" value="UniProtKB-EC"/>
</dbReference>
<keyword evidence="9 16" id="KW-0067">ATP-binding</keyword>
<evidence type="ECO:0000313" key="20">
    <source>
        <dbReference type="EnsemblMetazoa" id="PHUM467150-PA"/>
    </source>
</evidence>
<dbReference type="CDD" id="cd07864">
    <property type="entry name" value="STKc_CDK12"/>
    <property type="match status" value="1"/>
</dbReference>
<evidence type="ECO:0000313" key="19">
    <source>
        <dbReference type="EMBL" id="EEB17469.1"/>
    </source>
</evidence>
<dbReference type="InterPro" id="IPR000719">
    <property type="entry name" value="Prot_kinase_dom"/>
</dbReference>
<dbReference type="PROSITE" id="PS50011">
    <property type="entry name" value="PROTEIN_KINASE_DOM"/>
    <property type="match status" value="1"/>
</dbReference>
<feature type="domain" description="Protein kinase" evidence="18">
    <location>
        <begin position="1141"/>
        <end position="1435"/>
    </location>
</feature>
<dbReference type="EnsemblMetazoa" id="PHUM467150-RA">
    <property type="protein sequence ID" value="PHUM467150-PA"/>
    <property type="gene ID" value="PHUM467150"/>
</dbReference>
<proteinExistence type="inferred from homology"/>
<dbReference type="EC" id="2.7.11.23" evidence="3"/>
<dbReference type="InterPro" id="IPR011009">
    <property type="entry name" value="Kinase-like_dom_sf"/>
</dbReference>
<dbReference type="RefSeq" id="XP_002430207.1">
    <property type="nucleotide sequence ID" value="XM_002430162.1"/>
</dbReference>
<dbReference type="PROSITE" id="PS00107">
    <property type="entry name" value="PROTEIN_KINASE_ATP"/>
    <property type="match status" value="1"/>
</dbReference>
<keyword evidence="8 19" id="KW-0418">Kinase</keyword>
<comment type="catalytic activity">
    <reaction evidence="15">
        <text>[DNA-directed RNA polymerase] + ATP = phospho-[DNA-directed RNA polymerase] + ADP + H(+)</text>
        <dbReference type="Rhea" id="RHEA:10216"/>
        <dbReference type="Rhea" id="RHEA-COMP:11321"/>
        <dbReference type="Rhea" id="RHEA-COMP:11322"/>
        <dbReference type="ChEBI" id="CHEBI:15378"/>
        <dbReference type="ChEBI" id="CHEBI:30616"/>
        <dbReference type="ChEBI" id="CHEBI:43176"/>
        <dbReference type="ChEBI" id="CHEBI:68546"/>
        <dbReference type="ChEBI" id="CHEBI:456216"/>
        <dbReference type="EC" id="2.7.11.23"/>
    </reaction>
</comment>
<feature type="compositionally biased region" description="Basic residues" evidence="17">
    <location>
        <begin position="785"/>
        <end position="796"/>
    </location>
</feature>
<dbReference type="PANTHER" id="PTHR24056:SF546">
    <property type="entry name" value="CYCLIN-DEPENDENT KINASE 12"/>
    <property type="match status" value="1"/>
</dbReference>
<dbReference type="Gene3D" id="1.10.510.10">
    <property type="entry name" value="Transferase(Phosphotransferase) domain 1"/>
    <property type="match status" value="1"/>
</dbReference>
<dbReference type="InterPro" id="IPR017441">
    <property type="entry name" value="Protein_kinase_ATP_BS"/>
</dbReference>